<evidence type="ECO:0000256" key="5">
    <source>
        <dbReference type="ARBA" id="ARBA00023277"/>
    </source>
</evidence>
<dbReference type="PANTHER" id="PTHR46471">
    <property type="entry name" value="CHITIN DEACETYLASE"/>
    <property type="match status" value="1"/>
</dbReference>
<dbReference type="InterPro" id="IPR011330">
    <property type="entry name" value="Glyco_hydro/deAcase_b/a-brl"/>
</dbReference>
<evidence type="ECO:0000256" key="1">
    <source>
        <dbReference type="ARBA" id="ARBA00001941"/>
    </source>
</evidence>
<comment type="cofactor">
    <cofactor evidence="1">
        <name>Co(2+)</name>
        <dbReference type="ChEBI" id="CHEBI:48828"/>
    </cofactor>
</comment>
<keyword evidence="8" id="KW-1185">Reference proteome</keyword>
<accession>A0A8H7VKC4</accession>
<keyword evidence="4" id="KW-0378">Hydrolase</keyword>
<gene>
    <name evidence="7" type="ORF">INT45_001855</name>
</gene>
<keyword evidence="2" id="KW-0479">Metal-binding</keyword>
<dbReference type="GO" id="GO:0046872">
    <property type="term" value="F:metal ion binding"/>
    <property type="evidence" value="ECO:0007669"/>
    <property type="project" value="UniProtKB-KW"/>
</dbReference>
<dbReference type="GO" id="GO:0016810">
    <property type="term" value="F:hydrolase activity, acting on carbon-nitrogen (but not peptide) bonds"/>
    <property type="evidence" value="ECO:0007669"/>
    <property type="project" value="InterPro"/>
</dbReference>
<dbReference type="OrthoDB" id="407355at2759"/>
<dbReference type="GO" id="GO:0005975">
    <property type="term" value="P:carbohydrate metabolic process"/>
    <property type="evidence" value="ECO:0007669"/>
    <property type="project" value="InterPro"/>
</dbReference>
<name>A0A8H7VKC4_9FUNG</name>
<proteinExistence type="predicted"/>
<reference evidence="7 8" key="1">
    <citation type="submission" date="2020-12" db="EMBL/GenBank/DDBJ databases">
        <title>Metabolic potential, ecology and presence of endohyphal bacteria is reflected in genomic diversity of Mucoromycotina.</title>
        <authorList>
            <person name="Muszewska A."/>
            <person name="Okrasinska A."/>
            <person name="Steczkiewicz K."/>
            <person name="Drgas O."/>
            <person name="Orlowska M."/>
            <person name="Perlinska-Lenart U."/>
            <person name="Aleksandrzak-Piekarczyk T."/>
            <person name="Szatraj K."/>
            <person name="Zielenkiewicz U."/>
            <person name="Pilsyk S."/>
            <person name="Malc E."/>
            <person name="Mieczkowski P."/>
            <person name="Kruszewska J.S."/>
            <person name="Biernat P."/>
            <person name="Pawlowska J."/>
        </authorList>
    </citation>
    <scope>NUCLEOTIDE SEQUENCE [LARGE SCALE GENOMIC DNA]</scope>
    <source>
        <strain evidence="7 8">CBS 142.35</strain>
    </source>
</reference>
<dbReference type="Gene3D" id="3.20.20.370">
    <property type="entry name" value="Glycoside hydrolase/deacetylase"/>
    <property type="match status" value="1"/>
</dbReference>
<feature type="domain" description="NodB homology" evidence="6">
    <location>
        <begin position="117"/>
        <end position="308"/>
    </location>
</feature>
<evidence type="ECO:0000256" key="4">
    <source>
        <dbReference type="ARBA" id="ARBA00022801"/>
    </source>
</evidence>
<comment type="caution">
    <text evidence="7">The sequence shown here is derived from an EMBL/GenBank/DDBJ whole genome shotgun (WGS) entry which is preliminary data.</text>
</comment>
<organism evidence="7 8">
    <name type="scientific">Circinella minor</name>
    <dbReference type="NCBI Taxonomy" id="1195481"/>
    <lineage>
        <taxon>Eukaryota</taxon>
        <taxon>Fungi</taxon>
        <taxon>Fungi incertae sedis</taxon>
        <taxon>Mucoromycota</taxon>
        <taxon>Mucoromycotina</taxon>
        <taxon>Mucoromycetes</taxon>
        <taxon>Mucorales</taxon>
        <taxon>Lichtheimiaceae</taxon>
        <taxon>Circinella</taxon>
    </lineage>
</organism>
<keyword evidence="5" id="KW-0119">Carbohydrate metabolism</keyword>
<dbReference type="AlphaFoldDB" id="A0A8H7VKC4"/>
<dbReference type="PROSITE" id="PS51677">
    <property type="entry name" value="NODB"/>
    <property type="match status" value="1"/>
</dbReference>
<keyword evidence="3" id="KW-0732">Signal</keyword>
<dbReference type="PANTHER" id="PTHR46471:SF2">
    <property type="entry name" value="CHITIN DEACETYLASE-RELATED"/>
    <property type="match status" value="1"/>
</dbReference>
<evidence type="ECO:0000313" key="8">
    <source>
        <dbReference type="Proteomes" id="UP000646827"/>
    </source>
</evidence>
<protein>
    <recommendedName>
        <fullName evidence="6">NodB homology domain-containing protein</fullName>
    </recommendedName>
</protein>
<feature type="non-terminal residue" evidence="7">
    <location>
        <position position="1"/>
    </location>
</feature>
<evidence type="ECO:0000259" key="6">
    <source>
        <dbReference type="PROSITE" id="PS51677"/>
    </source>
</evidence>
<dbReference type="Proteomes" id="UP000646827">
    <property type="component" value="Unassembled WGS sequence"/>
</dbReference>
<evidence type="ECO:0000256" key="2">
    <source>
        <dbReference type="ARBA" id="ARBA00022723"/>
    </source>
</evidence>
<dbReference type="Pfam" id="PF01522">
    <property type="entry name" value="Polysacc_deac_1"/>
    <property type="match status" value="1"/>
</dbReference>
<evidence type="ECO:0000313" key="7">
    <source>
        <dbReference type="EMBL" id="KAG2219683.1"/>
    </source>
</evidence>
<evidence type="ECO:0000256" key="3">
    <source>
        <dbReference type="ARBA" id="ARBA00022729"/>
    </source>
</evidence>
<dbReference type="SUPFAM" id="SSF88713">
    <property type="entry name" value="Glycoside hydrolase/deacetylase"/>
    <property type="match status" value="1"/>
</dbReference>
<dbReference type="InterPro" id="IPR002509">
    <property type="entry name" value="NODB_dom"/>
</dbReference>
<sequence>ASVLSERVSLSSKSFSDGVYSEDHLDVFAEANLADDVLVESGDASKQLLFDESSYKELEGEDGYKGAEEEEEIDDIQFPFSVEALDRGELPIYREPTSTEDNDIPPVPQVTGCRTHGQVALTYSEGPSDATAKIVRQLNNAQVRSNFFINTTWLYTQQYAMVVQNMYNAGHLIGMTYRAPKHEDGSSYTDSEIRQDVINSARMIESLIQVAPKYVRLHYSNQEDTRTENIINDLGFILVDYNLDSMDYLHKTGPEIQNVYRKAFVRQKDTYDAKGSFISIQYDIPGSGSLAAVPYIIQTIEEEGYTAVRMDGCLNDAKPYKASADSLEYVNDKFSFNTTGYKQGQKPAAIITNSMDENNQEFYAEEEEEGDDFFESKANVSFGILVTTVFIAFSGTVVQYI</sequence>
<dbReference type="EMBL" id="JAEPRB010000168">
    <property type="protein sequence ID" value="KAG2219683.1"/>
    <property type="molecule type" value="Genomic_DNA"/>
</dbReference>